<keyword evidence="7" id="KW-0064">Aspartyl protease</keyword>
<dbReference type="Gramene" id="mRNA:HanXRQr2_Chr11g0509241">
    <property type="protein sequence ID" value="CDS:HanXRQr2_Chr11g0509241.1"/>
    <property type="gene ID" value="HanXRQr2_Chr11g0509241"/>
</dbReference>
<keyword evidence="6" id="KW-0479">Metal-binding</keyword>
<dbReference type="PROSITE" id="PS50994">
    <property type="entry name" value="INTEGRASE"/>
    <property type="match status" value="1"/>
</dbReference>
<dbReference type="Proteomes" id="UP000215914">
    <property type="component" value="Unassembled WGS sequence"/>
</dbReference>
<gene>
    <name evidence="21" type="ORF">HanXRQr2_Chr11g0509241</name>
</gene>
<dbReference type="Pfam" id="PF17917">
    <property type="entry name" value="RT_RNaseH"/>
    <property type="match status" value="1"/>
</dbReference>
<dbReference type="FunFam" id="3.30.70.270:FF:000020">
    <property type="entry name" value="Transposon Tf2-6 polyprotein-like Protein"/>
    <property type="match status" value="1"/>
</dbReference>
<dbReference type="PROSITE" id="PS50878">
    <property type="entry name" value="RT_POL"/>
    <property type="match status" value="1"/>
</dbReference>
<dbReference type="Pfam" id="PF17921">
    <property type="entry name" value="Integrase_H2C2"/>
    <property type="match status" value="1"/>
</dbReference>
<feature type="domain" description="CCHC-type" evidence="18">
    <location>
        <begin position="401"/>
        <end position="416"/>
    </location>
</feature>
<evidence type="ECO:0000256" key="17">
    <source>
        <dbReference type="SAM" id="MobiDB-lite"/>
    </source>
</evidence>
<evidence type="ECO:0000259" key="19">
    <source>
        <dbReference type="PROSITE" id="PS50878"/>
    </source>
</evidence>
<accession>A0A9K3HRX9</accession>
<dbReference type="InterPro" id="IPR041588">
    <property type="entry name" value="Integrase_H2C2"/>
</dbReference>
<dbReference type="GO" id="GO:0003887">
    <property type="term" value="F:DNA-directed DNA polymerase activity"/>
    <property type="evidence" value="ECO:0007669"/>
    <property type="project" value="UniProtKB-KW"/>
</dbReference>
<dbReference type="InterPro" id="IPR001584">
    <property type="entry name" value="Integrase_cat-core"/>
</dbReference>
<evidence type="ECO:0000256" key="10">
    <source>
        <dbReference type="ARBA" id="ARBA00022842"/>
    </source>
</evidence>
<evidence type="ECO:0000256" key="2">
    <source>
        <dbReference type="ARBA" id="ARBA00022670"/>
    </source>
</evidence>
<name>A0A9K3HRX9_HELAN</name>
<organism evidence="21 22">
    <name type="scientific">Helianthus annuus</name>
    <name type="common">Common sunflower</name>
    <dbReference type="NCBI Taxonomy" id="4232"/>
    <lineage>
        <taxon>Eukaryota</taxon>
        <taxon>Viridiplantae</taxon>
        <taxon>Streptophyta</taxon>
        <taxon>Embryophyta</taxon>
        <taxon>Tracheophyta</taxon>
        <taxon>Spermatophyta</taxon>
        <taxon>Magnoliopsida</taxon>
        <taxon>eudicotyledons</taxon>
        <taxon>Gunneridae</taxon>
        <taxon>Pentapetalae</taxon>
        <taxon>asterids</taxon>
        <taxon>campanulids</taxon>
        <taxon>Asterales</taxon>
        <taxon>Asteraceae</taxon>
        <taxon>Asteroideae</taxon>
        <taxon>Heliantheae alliance</taxon>
        <taxon>Heliantheae</taxon>
        <taxon>Helianthus</taxon>
    </lineage>
</organism>
<protein>
    <recommendedName>
        <fullName evidence="1">RNA-directed DNA polymerase</fullName>
        <ecNumber evidence="1">2.7.7.49</ecNumber>
    </recommendedName>
</protein>
<keyword evidence="8" id="KW-0255">Endonuclease</keyword>
<feature type="compositionally biased region" description="Basic and acidic residues" evidence="17">
    <location>
        <begin position="332"/>
        <end position="348"/>
    </location>
</feature>
<dbReference type="Gene3D" id="3.10.10.10">
    <property type="entry name" value="HIV Type 1 Reverse Transcriptase, subunit A, domain 1"/>
    <property type="match status" value="1"/>
</dbReference>
<dbReference type="Pfam" id="PF00078">
    <property type="entry name" value="RVT_1"/>
    <property type="match status" value="1"/>
</dbReference>
<evidence type="ECO:0000256" key="11">
    <source>
        <dbReference type="ARBA" id="ARBA00022908"/>
    </source>
</evidence>
<keyword evidence="5" id="KW-0540">Nuclease</keyword>
<evidence type="ECO:0000256" key="8">
    <source>
        <dbReference type="ARBA" id="ARBA00022759"/>
    </source>
</evidence>
<keyword evidence="9 21" id="KW-0378">Hydrolase</keyword>
<dbReference type="Gene3D" id="2.40.70.10">
    <property type="entry name" value="Acid Proteases"/>
    <property type="match status" value="1"/>
</dbReference>
<keyword evidence="13" id="KW-0239">DNA-directed DNA polymerase</keyword>
<dbReference type="EMBL" id="MNCJ02000326">
    <property type="protein sequence ID" value="KAF5783552.1"/>
    <property type="molecule type" value="Genomic_DNA"/>
</dbReference>
<dbReference type="Gene3D" id="4.10.60.10">
    <property type="entry name" value="Zinc finger, CCHC-type"/>
    <property type="match status" value="1"/>
</dbReference>
<evidence type="ECO:0000256" key="3">
    <source>
        <dbReference type="ARBA" id="ARBA00022679"/>
    </source>
</evidence>
<evidence type="ECO:0000259" key="18">
    <source>
        <dbReference type="PROSITE" id="PS50158"/>
    </source>
</evidence>
<keyword evidence="16" id="KW-0863">Zinc-finger</keyword>
<dbReference type="InterPro" id="IPR041373">
    <property type="entry name" value="RT_RNaseH"/>
</dbReference>
<dbReference type="GO" id="GO:0003964">
    <property type="term" value="F:RNA-directed DNA polymerase activity"/>
    <property type="evidence" value="ECO:0007669"/>
    <property type="project" value="UniProtKB-KW"/>
</dbReference>
<feature type="domain" description="Reverse transcriptase" evidence="19">
    <location>
        <begin position="667"/>
        <end position="846"/>
    </location>
</feature>
<dbReference type="GO" id="GO:0008270">
    <property type="term" value="F:zinc ion binding"/>
    <property type="evidence" value="ECO:0007669"/>
    <property type="project" value="UniProtKB-KW"/>
</dbReference>
<evidence type="ECO:0000256" key="16">
    <source>
        <dbReference type="PROSITE-ProRule" id="PRU00047"/>
    </source>
</evidence>
<keyword evidence="12" id="KW-0695">RNA-directed DNA polymerase</keyword>
<dbReference type="PROSITE" id="PS50158">
    <property type="entry name" value="ZF_CCHC"/>
    <property type="match status" value="1"/>
</dbReference>
<dbReference type="InterPro" id="IPR050951">
    <property type="entry name" value="Retrovirus_Pol_polyprotein"/>
</dbReference>
<dbReference type="GO" id="GO:0015074">
    <property type="term" value="P:DNA integration"/>
    <property type="evidence" value="ECO:0007669"/>
    <property type="project" value="UniProtKB-KW"/>
</dbReference>
<keyword evidence="14" id="KW-0238">DNA-binding</keyword>
<dbReference type="InterPro" id="IPR021109">
    <property type="entry name" value="Peptidase_aspartic_dom_sf"/>
</dbReference>
<reference evidence="21" key="1">
    <citation type="journal article" date="2017" name="Nature">
        <title>The sunflower genome provides insights into oil metabolism, flowering and Asterid evolution.</title>
        <authorList>
            <person name="Badouin H."/>
            <person name="Gouzy J."/>
            <person name="Grassa C.J."/>
            <person name="Murat F."/>
            <person name="Staton S.E."/>
            <person name="Cottret L."/>
            <person name="Lelandais-Briere C."/>
            <person name="Owens G.L."/>
            <person name="Carrere S."/>
            <person name="Mayjonade B."/>
            <person name="Legrand L."/>
            <person name="Gill N."/>
            <person name="Kane N.C."/>
            <person name="Bowers J.E."/>
            <person name="Hubner S."/>
            <person name="Bellec A."/>
            <person name="Berard A."/>
            <person name="Berges H."/>
            <person name="Blanchet N."/>
            <person name="Boniface M.C."/>
            <person name="Brunel D."/>
            <person name="Catrice O."/>
            <person name="Chaidir N."/>
            <person name="Claudel C."/>
            <person name="Donnadieu C."/>
            <person name="Faraut T."/>
            <person name="Fievet G."/>
            <person name="Helmstetter N."/>
            <person name="King M."/>
            <person name="Knapp S.J."/>
            <person name="Lai Z."/>
            <person name="Le Paslier M.C."/>
            <person name="Lippi Y."/>
            <person name="Lorenzon L."/>
            <person name="Mandel J.R."/>
            <person name="Marage G."/>
            <person name="Marchand G."/>
            <person name="Marquand E."/>
            <person name="Bret-Mestries E."/>
            <person name="Morien E."/>
            <person name="Nambeesan S."/>
            <person name="Nguyen T."/>
            <person name="Pegot-Espagnet P."/>
            <person name="Pouilly N."/>
            <person name="Raftis F."/>
            <person name="Sallet E."/>
            <person name="Schiex T."/>
            <person name="Thomas J."/>
            <person name="Vandecasteele C."/>
            <person name="Vares D."/>
            <person name="Vear F."/>
            <person name="Vautrin S."/>
            <person name="Crespi M."/>
            <person name="Mangin B."/>
            <person name="Burke J.M."/>
            <person name="Salse J."/>
            <person name="Munos S."/>
            <person name="Vincourt P."/>
            <person name="Rieseberg L.H."/>
            <person name="Langlade N.B."/>
        </authorList>
    </citation>
    <scope>NUCLEOTIDE SEQUENCE</scope>
    <source>
        <tissue evidence="21">Leaves</tissue>
    </source>
</reference>
<dbReference type="FunFam" id="3.10.10.10:FF:000007">
    <property type="entry name" value="Retrovirus-related Pol polyprotein from transposon 17.6-like Protein"/>
    <property type="match status" value="1"/>
</dbReference>
<keyword evidence="15" id="KW-0233">DNA recombination</keyword>
<dbReference type="InterPro" id="IPR036875">
    <property type="entry name" value="Znf_CCHC_sf"/>
</dbReference>
<feature type="domain" description="Integrase catalytic" evidence="20">
    <location>
        <begin position="1189"/>
        <end position="1352"/>
    </location>
</feature>
<dbReference type="GO" id="GO:0006310">
    <property type="term" value="P:DNA recombination"/>
    <property type="evidence" value="ECO:0007669"/>
    <property type="project" value="UniProtKB-KW"/>
</dbReference>
<keyword evidence="4 21" id="KW-0548">Nucleotidyltransferase</keyword>
<dbReference type="Gene3D" id="1.10.340.70">
    <property type="match status" value="1"/>
</dbReference>
<feature type="region of interest" description="Disordered" evidence="17">
    <location>
        <begin position="1"/>
        <end position="21"/>
    </location>
</feature>
<dbReference type="InterPro" id="IPR036397">
    <property type="entry name" value="RNaseH_sf"/>
</dbReference>
<evidence type="ECO:0000256" key="12">
    <source>
        <dbReference type="ARBA" id="ARBA00022918"/>
    </source>
</evidence>
<keyword evidence="3 21" id="KW-0808">Transferase</keyword>
<feature type="compositionally biased region" description="Basic and acidic residues" evidence="17">
    <location>
        <begin position="314"/>
        <end position="324"/>
    </location>
</feature>
<dbReference type="InterPro" id="IPR000477">
    <property type="entry name" value="RT_dom"/>
</dbReference>
<dbReference type="InterPro" id="IPR043502">
    <property type="entry name" value="DNA/RNA_pol_sf"/>
</dbReference>
<sequence length="1547" mass="176482">MADPNGENSHTNEDDYDNAQVHLTGAQLKALIDNAVQAALDRQYTESHSRSVSKPPSKPKSHSKPPSQPKKDDDNHSSAENSIRREREYTDASGAKGCTYKYFVSCKPREFTGEKGAVDCITWLDEMDTIVDISGCAEKDVVKFVSQSFKGEALAWWRALVQASGKSALYKMTWEEFIALIKENYCPQHEVEKIESDFVSLVMTNLDCQAYLTSFNTMSRLVLVTPESRRIARFIGGLEPAIKASVKASRPTTFRSVTDLSSRRIARFIGGLEPAIKASVKVSRPTTFRSVTDLSLSLTLDVVRLSTLKSKEAEKRKCEDDTSRRSGKKHRGNGDGKRGSEAKKDGQAGERPNCKICKKPHSGKCRFGSNSQSQPKSFACGLCNSKDHKTVDCKKIKDATCYGCNEKGHIKSNCPKNARKPEENKKTNARVFRMDAKEALLNDNVLTGTFLVNNIFARVLFDSGADKSFVDQKFCKLLNMPTKTLDMKYEVELADGTIETVSTVLEGCEMSIKNHSFPLSLLPFKLAGFDIVLGMDWLFRNQAQIICNRRHIVLKTPSGESLTIRGDTQYGLPEDVSMLKASRCLKRGCVIYMAQVIIEEPKPRIEDLPVISEYSEVFPEELPGLPPDRQVEFRIDIIPGAAPIARAPYRLAPTEMKELRTQLDELLAKGFIRPSSSPWGAPVLFVKKKDGSMRLCIDYRELNKVTIKNRYPLPRIDDLFDQLQGASYFSKIDLRSGYHQLKVRDEDVHKTAFRTRYGHYEFLVMPFGLTNAPAAFMDLMNRVCKPYLDKFVIVFIDDILIYSKNQADHEKHLRCILELLQREKLYAKFSKCEFWLREVQFLGHVVSERGIQVDPAKVEAVMNWQEPKTPTEIRSFLGLAGYYRRFTENFSRIAAPLTSLTKKKEKFIWGPKQQESFEILKQKLSNAPVLTLPEGTEEFVVYCDASHTGMGCVLMQKGKVIAYASRQLKVHEKNYTTHDLELGAVVFALKLWRHYLYGIKFVIYSDHKSLQHLLNQKELNMRQRRWMETLNDYDCEIRYHPGKANVVTDALSRKERVKPIRINAKSIEVKNNLIERILAAQREAVLEANYPKEKLGVTEEQLTLSKDGILRLNGRIWVPIYGGLRDVILQEAHSSKYSVHPGADKMYQDLKANYWWIGLKKSVAAHVAKCLTCAQVKAEHQKPSGLLQQPELPEWKWECVTMDFITKLPKTRKGNDTIWVIVDRLTKSAHFLPIKETYSSDMLAQLYVDKIVALHGIPVSIISDRDTRYTSHFWKSFQQSLGTRLNFSTAYHPQTNGQSERTIQTLEDMLRACAIDLGGNWDKNLPLIEFSYNNSYHTSIKAAPFEALYGRKCRSPVCWAEVGEVQLSGPEIVFQTTDKIVQIRERLKAARDRQKSYADPKRKDFHFEVGEKVLLKVSPWKGVMRFGKKGKLSPRYIGPFEVIERVGSVAYKLNLPEELNGIHNVFHICNLKKCFADESLVIPHTDVHIDESLKFVEKPLSIEDRQVKKLRRKQVPIVKVKWDARRGPEYTWEVEATMKEKYPYLFE</sequence>
<dbReference type="Pfam" id="PF24626">
    <property type="entry name" value="SH3_Tf2-1"/>
    <property type="match status" value="1"/>
</dbReference>
<dbReference type="PANTHER" id="PTHR37984">
    <property type="entry name" value="PROTEIN CBG26694"/>
    <property type="match status" value="1"/>
</dbReference>
<feature type="region of interest" description="Disordered" evidence="17">
    <location>
        <begin position="41"/>
        <end position="88"/>
    </location>
</feature>
<dbReference type="InterPro" id="IPR012337">
    <property type="entry name" value="RNaseH-like_sf"/>
</dbReference>
<dbReference type="GO" id="GO:0003677">
    <property type="term" value="F:DNA binding"/>
    <property type="evidence" value="ECO:0007669"/>
    <property type="project" value="UniProtKB-KW"/>
</dbReference>
<evidence type="ECO:0000256" key="5">
    <source>
        <dbReference type="ARBA" id="ARBA00022722"/>
    </source>
</evidence>
<dbReference type="Pfam" id="PF19259">
    <property type="entry name" value="Ty3_capsid"/>
    <property type="match status" value="1"/>
</dbReference>
<keyword evidence="11" id="KW-0229">DNA integration</keyword>
<dbReference type="SUPFAM" id="SSF50630">
    <property type="entry name" value="Acid proteases"/>
    <property type="match status" value="1"/>
</dbReference>
<evidence type="ECO:0000313" key="22">
    <source>
        <dbReference type="Proteomes" id="UP000215914"/>
    </source>
</evidence>
<dbReference type="GO" id="GO:0006508">
    <property type="term" value="P:proteolysis"/>
    <property type="evidence" value="ECO:0007669"/>
    <property type="project" value="UniProtKB-KW"/>
</dbReference>
<dbReference type="FunFam" id="3.30.420.10:FF:000032">
    <property type="entry name" value="Retrovirus-related Pol polyprotein from transposon 297-like Protein"/>
    <property type="match status" value="1"/>
</dbReference>
<evidence type="ECO:0000256" key="4">
    <source>
        <dbReference type="ARBA" id="ARBA00022695"/>
    </source>
</evidence>
<dbReference type="Pfam" id="PF08284">
    <property type="entry name" value="RVP_2"/>
    <property type="match status" value="1"/>
</dbReference>
<dbReference type="CDD" id="cd00303">
    <property type="entry name" value="retropepsin_like"/>
    <property type="match status" value="1"/>
</dbReference>
<comment type="caution">
    <text evidence="21">The sequence shown here is derived from an EMBL/GenBank/DDBJ whole genome shotgun (WGS) entry which is preliminary data.</text>
</comment>
<evidence type="ECO:0000256" key="7">
    <source>
        <dbReference type="ARBA" id="ARBA00022750"/>
    </source>
</evidence>
<feature type="compositionally biased region" description="Basic and acidic residues" evidence="17">
    <location>
        <begin position="69"/>
        <end position="88"/>
    </location>
</feature>
<dbReference type="GO" id="GO:0004519">
    <property type="term" value="F:endonuclease activity"/>
    <property type="evidence" value="ECO:0007669"/>
    <property type="project" value="UniProtKB-KW"/>
</dbReference>
<dbReference type="GO" id="GO:0004190">
    <property type="term" value="F:aspartic-type endopeptidase activity"/>
    <property type="evidence" value="ECO:0007669"/>
    <property type="project" value="UniProtKB-KW"/>
</dbReference>
<keyword evidence="2" id="KW-0645">Protease</keyword>
<evidence type="ECO:0000313" key="21">
    <source>
        <dbReference type="EMBL" id="KAF5783552.1"/>
    </source>
</evidence>
<keyword evidence="22" id="KW-1185">Reference proteome</keyword>
<reference evidence="21" key="2">
    <citation type="submission" date="2020-06" db="EMBL/GenBank/DDBJ databases">
        <title>Helianthus annuus Genome sequencing and assembly Release 2.</title>
        <authorList>
            <person name="Gouzy J."/>
            <person name="Langlade N."/>
            <person name="Munos S."/>
        </authorList>
    </citation>
    <scope>NUCLEOTIDE SEQUENCE</scope>
    <source>
        <tissue evidence="21">Leaves</tissue>
    </source>
</reference>
<evidence type="ECO:0000256" key="9">
    <source>
        <dbReference type="ARBA" id="ARBA00022801"/>
    </source>
</evidence>
<dbReference type="Gene3D" id="3.30.420.10">
    <property type="entry name" value="Ribonuclease H-like superfamily/Ribonuclease H"/>
    <property type="match status" value="1"/>
</dbReference>
<dbReference type="EC" id="2.7.7.49" evidence="1"/>
<keyword evidence="10" id="KW-0460">Magnesium</keyword>
<dbReference type="InterPro" id="IPR056924">
    <property type="entry name" value="SH3_Tf2-1"/>
</dbReference>
<dbReference type="SUPFAM" id="SSF56672">
    <property type="entry name" value="DNA/RNA polymerases"/>
    <property type="match status" value="1"/>
</dbReference>
<evidence type="ECO:0000256" key="1">
    <source>
        <dbReference type="ARBA" id="ARBA00012493"/>
    </source>
</evidence>
<proteinExistence type="predicted"/>
<keyword evidence="16" id="KW-0862">Zinc</keyword>
<dbReference type="InterPro" id="IPR043128">
    <property type="entry name" value="Rev_trsase/Diguanyl_cyclase"/>
</dbReference>
<dbReference type="SUPFAM" id="SSF53098">
    <property type="entry name" value="Ribonuclease H-like"/>
    <property type="match status" value="1"/>
</dbReference>
<dbReference type="CDD" id="cd09274">
    <property type="entry name" value="RNase_HI_RT_Ty3"/>
    <property type="match status" value="1"/>
</dbReference>
<dbReference type="InterPro" id="IPR045358">
    <property type="entry name" value="Ty3_capsid"/>
</dbReference>
<dbReference type="CDD" id="cd01647">
    <property type="entry name" value="RT_LTR"/>
    <property type="match status" value="1"/>
</dbReference>
<evidence type="ECO:0000259" key="20">
    <source>
        <dbReference type="PROSITE" id="PS50994"/>
    </source>
</evidence>
<feature type="region of interest" description="Disordered" evidence="17">
    <location>
        <begin position="314"/>
        <end position="353"/>
    </location>
</feature>
<evidence type="ECO:0000256" key="6">
    <source>
        <dbReference type="ARBA" id="ARBA00022723"/>
    </source>
</evidence>
<evidence type="ECO:0000256" key="13">
    <source>
        <dbReference type="ARBA" id="ARBA00022932"/>
    </source>
</evidence>
<evidence type="ECO:0000256" key="14">
    <source>
        <dbReference type="ARBA" id="ARBA00023125"/>
    </source>
</evidence>
<dbReference type="InterPro" id="IPR001878">
    <property type="entry name" value="Znf_CCHC"/>
</dbReference>
<dbReference type="SUPFAM" id="SSF57756">
    <property type="entry name" value="Retrovirus zinc finger-like domains"/>
    <property type="match status" value="1"/>
</dbReference>
<dbReference type="SMART" id="SM00343">
    <property type="entry name" value="ZnF_C2HC"/>
    <property type="match status" value="2"/>
</dbReference>
<dbReference type="FunFam" id="3.10.20.370:FF:000001">
    <property type="entry name" value="Retrovirus-related Pol polyprotein from transposon 17.6-like protein"/>
    <property type="match status" value="1"/>
</dbReference>
<dbReference type="Gene3D" id="3.30.70.270">
    <property type="match status" value="2"/>
</dbReference>
<evidence type="ECO:0000256" key="15">
    <source>
        <dbReference type="ARBA" id="ARBA00023172"/>
    </source>
</evidence>
<dbReference type="PANTHER" id="PTHR37984:SF5">
    <property type="entry name" value="PROTEIN NYNRIN-LIKE"/>
    <property type="match status" value="1"/>
</dbReference>